<protein>
    <submittedName>
        <fullName evidence="1">Uncharacterized protein</fullName>
    </submittedName>
</protein>
<sequence>MKLLKKPRNDLVSKSSRAICGLQEREIVVKSEDVEETKRRLRARGFFVVGTSETGGRTRKIWFTPSVGL</sequence>
<evidence type="ECO:0000313" key="1">
    <source>
        <dbReference type="EMBL" id="KKN14984.1"/>
    </source>
</evidence>
<comment type="caution">
    <text evidence="1">The sequence shown here is derived from an EMBL/GenBank/DDBJ whole genome shotgun (WGS) entry which is preliminary data.</text>
</comment>
<gene>
    <name evidence="1" type="ORF">LCGC14_0990640</name>
</gene>
<proteinExistence type="predicted"/>
<dbReference type="EMBL" id="LAZR01003759">
    <property type="protein sequence ID" value="KKN14984.1"/>
    <property type="molecule type" value="Genomic_DNA"/>
</dbReference>
<reference evidence="1" key="1">
    <citation type="journal article" date="2015" name="Nature">
        <title>Complex archaea that bridge the gap between prokaryotes and eukaryotes.</title>
        <authorList>
            <person name="Spang A."/>
            <person name="Saw J.H."/>
            <person name="Jorgensen S.L."/>
            <person name="Zaremba-Niedzwiedzka K."/>
            <person name="Martijn J."/>
            <person name="Lind A.E."/>
            <person name="van Eijk R."/>
            <person name="Schleper C."/>
            <person name="Guy L."/>
            <person name="Ettema T.J."/>
        </authorList>
    </citation>
    <scope>NUCLEOTIDE SEQUENCE</scope>
</reference>
<dbReference type="AlphaFoldDB" id="A0A0F9NAH9"/>
<accession>A0A0F9NAH9</accession>
<organism evidence="1">
    <name type="scientific">marine sediment metagenome</name>
    <dbReference type="NCBI Taxonomy" id="412755"/>
    <lineage>
        <taxon>unclassified sequences</taxon>
        <taxon>metagenomes</taxon>
        <taxon>ecological metagenomes</taxon>
    </lineage>
</organism>
<name>A0A0F9NAH9_9ZZZZ</name>